<sequence>MRKADRLFQVVNLIRTHQPITAQRLAERLGVSTRTIYRYVDDLSLSGIPIYGEAGVGYALDEHFELPPLALNRDELDALLLGVELLSRTVGDEMADAARSLLSKIQAVVPGHALDPQSAPVRAFVSPFTPEQLRHWDSLRRAIGEQAAVRIDYLSLDDRASQRVIFPLGLFYWVGKWTVGAWCVLRGEYRDFRVDRIRNLARLADAPPAPEGLSLASYMRHRSCEAQLQEAQATDRTLSAEEA</sequence>
<dbReference type="SUPFAM" id="SSF46785">
    <property type="entry name" value="Winged helix' DNA-binding domain"/>
    <property type="match status" value="1"/>
</dbReference>
<accession>A0AAU7Y5R9</accession>
<dbReference type="Pfam" id="PF08279">
    <property type="entry name" value="HTH_11"/>
    <property type="match status" value="1"/>
</dbReference>
<dbReference type="RefSeq" id="WP_350447690.1">
    <property type="nucleotide sequence ID" value="NZ_CP158373.1"/>
</dbReference>
<name>A0AAU7Y5R9_9PSED</name>
<dbReference type="InterPro" id="IPR026881">
    <property type="entry name" value="WYL_dom"/>
</dbReference>
<dbReference type="Pfam" id="PF13280">
    <property type="entry name" value="WYL"/>
    <property type="match status" value="1"/>
</dbReference>
<dbReference type="EMBL" id="CP158373">
    <property type="protein sequence ID" value="XBY64996.1"/>
    <property type="molecule type" value="Genomic_DNA"/>
</dbReference>
<dbReference type="InterPro" id="IPR001034">
    <property type="entry name" value="DeoR_HTH"/>
</dbReference>
<dbReference type="InterPro" id="IPR013196">
    <property type="entry name" value="HTH_11"/>
</dbReference>
<dbReference type="PROSITE" id="PS52050">
    <property type="entry name" value="WYL"/>
    <property type="match status" value="1"/>
</dbReference>
<evidence type="ECO:0000259" key="3">
    <source>
        <dbReference type="PROSITE" id="PS51000"/>
    </source>
</evidence>
<dbReference type="Gene3D" id="1.10.10.10">
    <property type="entry name" value="Winged helix-like DNA-binding domain superfamily/Winged helix DNA-binding domain"/>
    <property type="match status" value="1"/>
</dbReference>
<dbReference type="AlphaFoldDB" id="A0AAU7Y5R9"/>
<dbReference type="InterPro" id="IPR036388">
    <property type="entry name" value="WH-like_DNA-bd_sf"/>
</dbReference>
<protein>
    <submittedName>
        <fullName evidence="4">YafY family protein</fullName>
    </submittedName>
</protein>
<dbReference type="PROSITE" id="PS51000">
    <property type="entry name" value="HTH_DEOR_2"/>
    <property type="match status" value="1"/>
</dbReference>
<keyword evidence="2" id="KW-0804">Transcription</keyword>
<dbReference type="PANTHER" id="PTHR34580:SF3">
    <property type="entry name" value="PROTEIN PAFB"/>
    <property type="match status" value="1"/>
</dbReference>
<keyword evidence="1" id="KW-0805">Transcription regulation</keyword>
<evidence type="ECO:0000256" key="2">
    <source>
        <dbReference type="ARBA" id="ARBA00023163"/>
    </source>
</evidence>
<dbReference type="PANTHER" id="PTHR34580">
    <property type="match status" value="1"/>
</dbReference>
<reference evidence="4" key="1">
    <citation type="submission" date="2023-08" db="EMBL/GenBank/DDBJ databases">
        <title>Increased levels of nutrients transform a symbiont into a lethal pathobiont.</title>
        <authorList>
            <person name="Lachnit T."/>
            <person name="Ulrich L."/>
            <person name="Willmer F.M."/>
            <person name="Hasenbein T."/>
            <person name="Steiner L.X."/>
            <person name="Wolters M."/>
            <person name="Herbst E.M."/>
            <person name="Deines P."/>
        </authorList>
    </citation>
    <scope>NUCLEOTIDE SEQUENCE</scope>
    <source>
        <strain evidence="4">T3</strain>
    </source>
</reference>
<organism evidence="4">
    <name type="scientific">Pseudomonas solani</name>
    <dbReference type="NCBI Taxonomy" id="2731552"/>
    <lineage>
        <taxon>Bacteria</taxon>
        <taxon>Pseudomonadati</taxon>
        <taxon>Pseudomonadota</taxon>
        <taxon>Gammaproteobacteria</taxon>
        <taxon>Pseudomonadales</taxon>
        <taxon>Pseudomonadaceae</taxon>
        <taxon>Pseudomonas</taxon>
    </lineage>
</organism>
<proteinExistence type="predicted"/>
<evidence type="ECO:0000313" key="4">
    <source>
        <dbReference type="EMBL" id="XBY64996.1"/>
    </source>
</evidence>
<feature type="domain" description="HTH deoR-type" evidence="3">
    <location>
        <begin position="3"/>
        <end position="58"/>
    </location>
</feature>
<gene>
    <name evidence="4" type="ORF">ABS648_04320</name>
</gene>
<dbReference type="InterPro" id="IPR036390">
    <property type="entry name" value="WH_DNA-bd_sf"/>
</dbReference>
<dbReference type="GO" id="GO:0003700">
    <property type="term" value="F:DNA-binding transcription factor activity"/>
    <property type="evidence" value="ECO:0007669"/>
    <property type="project" value="InterPro"/>
</dbReference>
<evidence type="ECO:0000256" key="1">
    <source>
        <dbReference type="ARBA" id="ARBA00023015"/>
    </source>
</evidence>
<dbReference type="InterPro" id="IPR051534">
    <property type="entry name" value="CBASS_pafABC_assoc_protein"/>
</dbReference>